<keyword evidence="1" id="KW-0472">Membrane</keyword>
<evidence type="ECO:0000256" key="1">
    <source>
        <dbReference type="SAM" id="Phobius"/>
    </source>
</evidence>
<dbReference type="OrthoDB" id="9511099at2759"/>
<proteinExistence type="predicted"/>
<protein>
    <submittedName>
        <fullName evidence="2">Alternative protein PLD5</fullName>
    </submittedName>
</protein>
<sequence length="44" mass="5236">MNSLHLMPAFNTLEKYPFLSCSFSSYTISFIWYHFLFSQNVPII</sequence>
<accession>L8ECN2</accession>
<evidence type="ECO:0000313" key="2">
    <source>
        <dbReference type="EMBL" id="CCQ43862.1"/>
    </source>
</evidence>
<gene>
    <name evidence="2" type="primary">PLD5</name>
</gene>
<keyword evidence="1" id="KW-0812">Transmembrane</keyword>
<dbReference type="ChiTaRS" id="PLD5">
    <property type="organism name" value="human"/>
</dbReference>
<dbReference type="EMBL" id="HF584365">
    <property type="protein sequence ID" value="CCQ43862.1"/>
    <property type="molecule type" value="Genomic_DNA"/>
</dbReference>
<organism evidence="2">
    <name type="scientific">Homo sapiens</name>
    <name type="common">Human</name>
    <dbReference type="NCBI Taxonomy" id="9606"/>
    <lineage>
        <taxon>Eukaryota</taxon>
        <taxon>Metazoa</taxon>
        <taxon>Chordata</taxon>
        <taxon>Craniata</taxon>
        <taxon>Vertebrata</taxon>
        <taxon>Euteleostomi</taxon>
        <taxon>Mammalia</taxon>
        <taxon>Eutheria</taxon>
        <taxon>Euarchontoglires</taxon>
        <taxon>Primates</taxon>
        <taxon>Haplorrhini</taxon>
        <taxon>Catarrhini</taxon>
        <taxon>Hominidae</taxon>
        <taxon>Homo</taxon>
    </lineage>
</organism>
<reference evidence="2" key="1">
    <citation type="journal article" date="2013" name="PLoS ONE">
        <title>Direct detection of alternative open reading frames translation products in human significantly expands the proteome.</title>
        <authorList>
            <person name="Vanderperre B."/>
            <person name="Lucier J.-F."/>
            <person name="Motard J."/>
            <person name="Tremblay G."/>
            <person name="Vanderperre S."/>
            <person name="Wisztorski M."/>
            <person name="Salzet M."/>
            <person name="Boisvert F.-M."/>
            <person name="Roucou X."/>
        </authorList>
    </citation>
    <scope>NUCLEOTIDE SEQUENCE</scope>
</reference>
<feature type="transmembrane region" description="Helical" evidence="1">
    <location>
        <begin position="16"/>
        <end position="36"/>
    </location>
</feature>
<name>L8ECN2_HUMAN</name>
<keyword evidence="1" id="KW-1133">Transmembrane helix</keyword>
<dbReference type="AlphaFoldDB" id="L8ECN2"/>